<reference evidence="1 2" key="1">
    <citation type="submission" date="2013-03" db="EMBL/GenBank/DDBJ databases">
        <title>The Genome Sequence of Capronia coronata CBS 617.96.</title>
        <authorList>
            <consortium name="The Broad Institute Genomics Platform"/>
            <person name="Cuomo C."/>
            <person name="de Hoog S."/>
            <person name="Gorbushina A."/>
            <person name="Walker B."/>
            <person name="Young S.K."/>
            <person name="Zeng Q."/>
            <person name="Gargeya S."/>
            <person name="Fitzgerald M."/>
            <person name="Haas B."/>
            <person name="Abouelleil A."/>
            <person name="Allen A.W."/>
            <person name="Alvarado L."/>
            <person name="Arachchi H.M."/>
            <person name="Berlin A.M."/>
            <person name="Chapman S.B."/>
            <person name="Gainer-Dewar J."/>
            <person name="Goldberg J."/>
            <person name="Griggs A."/>
            <person name="Gujja S."/>
            <person name="Hansen M."/>
            <person name="Howarth C."/>
            <person name="Imamovic A."/>
            <person name="Ireland A."/>
            <person name="Larimer J."/>
            <person name="McCowan C."/>
            <person name="Murphy C."/>
            <person name="Pearson M."/>
            <person name="Poon T.W."/>
            <person name="Priest M."/>
            <person name="Roberts A."/>
            <person name="Saif S."/>
            <person name="Shea T."/>
            <person name="Sisk P."/>
            <person name="Sykes S."/>
            <person name="Wortman J."/>
            <person name="Nusbaum C."/>
            <person name="Birren B."/>
        </authorList>
    </citation>
    <scope>NUCLEOTIDE SEQUENCE [LARGE SCALE GENOMIC DNA]</scope>
    <source>
        <strain evidence="1 2">CBS 617.96</strain>
    </source>
</reference>
<organism evidence="1 2">
    <name type="scientific">Capronia coronata CBS 617.96</name>
    <dbReference type="NCBI Taxonomy" id="1182541"/>
    <lineage>
        <taxon>Eukaryota</taxon>
        <taxon>Fungi</taxon>
        <taxon>Dikarya</taxon>
        <taxon>Ascomycota</taxon>
        <taxon>Pezizomycotina</taxon>
        <taxon>Eurotiomycetes</taxon>
        <taxon>Chaetothyriomycetidae</taxon>
        <taxon>Chaetothyriales</taxon>
        <taxon>Herpotrichiellaceae</taxon>
        <taxon>Capronia</taxon>
    </lineage>
</organism>
<evidence type="ECO:0000313" key="1">
    <source>
        <dbReference type="EMBL" id="EXJ81913.1"/>
    </source>
</evidence>
<comment type="caution">
    <text evidence="1">The sequence shown here is derived from an EMBL/GenBank/DDBJ whole genome shotgun (WGS) entry which is preliminary data.</text>
</comment>
<keyword evidence="2" id="KW-1185">Reference proteome</keyword>
<dbReference type="AlphaFoldDB" id="W9XNZ0"/>
<dbReference type="EMBL" id="AMWN01000007">
    <property type="protein sequence ID" value="EXJ81913.1"/>
    <property type="molecule type" value="Genomic_DNA"/>
</dbReference>
<dbReference type="HOGENOM" id="CLU_2830975_0_0_1"/>
<evidence type="ECO:0000313" key="2">
    <source>
        <dbReference type="Proteomes" id="UP000019484"/>
    </source>
</evidence>
<dbReference type="GeneID" id="19162833"/>
<proteinExistence type="predicted"/>
<gene>
    <name evidence="1" type="ORF">A1O1_07980</name>
</gene>
<name>W9XNZ0_9EURO</name>
<protein>
    <submittedName>
        <fullName evidence="1">Uncharacterized protein</fullName>
    </submittedName>
</protein>
<sequence length="66" mass="7310">MEIPARHGHTLQRGALQIHLSQTEANAFSVHASVHKDAEDSAGFPCCPTRRLCAGLYRQTWVGRPK</sequence>
<accession>W9XNZ0</accession>
<dbReference type="RefSeq" id="XP_007727034.1">
    <property type="nucleotide sequence ID" value="XM_007728844.1"/>
</dbReference>
<dbReference type="Proteomes" id="UP000019484">
    <property type="component" value="Unassembled WGS sequence"/>
</dbReference>